<comment type="subcellular location">
    <subcellularLocation>
        <location evidence="1">Cell membrane</location>
        <topology evidence="1">Multi-pass membrane protein</topology>
    </subcellularLocation>
</comment>
<keyword evidence="9 13" id="KW-1133">Transmembrane helix</keyword>
<dbReference type="InterPro" id="IPR050083">
    <property type="entry name" value="HtpX_protease"/>
</dbReference>
<dbReference type="Proteomes" id="UP000029273">
    <property type="component" value="Unassembled WGS sequence"/>
</dbReference>
<evidence type="ECO:0000256" key="3">
    <source>
        <dbReference type="ARBA" id="ARBA00022475"/>
    </source>
</evidence>
<evidence type="ECO:0000256" key="4">
    <source>
        <dbReference type="ARBA" id="ARBA00022670"/>
    </source>
</evidence>
<dbReference type="GO" id="GO:0046872">
    <property type="term" value="F:metal ion binding"/>
    <property type="evidence" value="ECO:0007669"/>
    <property type="project" value="UniProtKB-KW"/>
</dbReference>
<evidence type="ECO:0000313" key="15">
    <source>
        <dbReference type="EMBL" id="OBS08428.1"/>
    </source>
</evidence>
<comment type="similarity">
    <text evidence="2">Belongs to the N-Me-Phe pilin family.</text>
</comment>
<dbReference type="Gene3D" id="3.30.2010.10">
    <property type="entry name" value="Metalloproteases ('zincins'), catalytic domain"/>
    <property type="match status" value="1"/>
</dbReference>
<dbReference type="InterPro" id="IPR001915">
    <property type="entry name" value="Peptidase_M48"/>
</dbReference>
<protein>
    <recommendedName>
        <fullName evidence="14">Peptidase M48 domain-containing protein</fullName>
    </recommendedName>
</protein>
<evidence type="ECO:0000256" key="10">
    <source>
        <dbReference type="ARBA" id="ARBA00023049"/>
    </source>
</evidence>
<evidence type="ECO:0000256" key="5">
    <source>
        <dbReference type="ARBA" id="ARBA00022692"/>
    </source>
</evidence>
<keyword evidence="6" id="KW-0479">Metal-binding</keyword>
<dbReference type="PANTHER" id="PTHR43221:SF1">
    <property type="entry name" value="PROTEASE HTPX"/>
    <property type="match status" value="1"/>
</dbReference>
<dbReference type="SUPFAM" id="SSF54523">
    <property type="entry name" value="Pili subunits"/>
    <property type="match status" value="1"/>
</dbReference>
<evidence type="ECO:0000256" key="8">
    <source>
        <dbReference type="ARBA" id="ARBA00022833"/>
    </source>
</evidence>
<name>A0A1A6C1J1_9GAMM</name>
<sequence>MRLVYPNEKRLFVLLAIISTLVWVAVLVGTVGMVLIYALLFWVVYLFAQSAFIAHLKGNGVKITAAQFPDIHERLERACERLGVTPLPEAYLINSHGIVNALATRFLGRDFLVLYSDAIEALAERPNAVDFYIGHELGHIRRKHLRHAPLLLFGSLLPLIGAAYSRAREYTCDLHGLACCADTGDAQRALAVLAAGNHLWPRLDLDAYRAQLPPTGGFWMSFHELTADYPWLVKRLEYVAATAEQRAPERPRRSALAWVLAAFVPRLGGRAGGLAPLLIVVAMIGILAAIAIPAYQNYTARANVALALQQVEPLKQREYRYILEHRAFPATLDDIGAADFRSPQIAAIEVGDKGSLIVHLAGRVPALRDKTVVVSPYISDGRLHWRCTGGSVAKGLRPPACR</sequence>
<comment type="similarity">
    <text evidence="12">Belongs to the peptidase M48 family.</text>
</comment>
<dbReference type="InterPro" id="IPR001082">
    <property type="entry name" value="Pilin"/>
</dbReference>
<keyword evidence="10 12" id="KW-0482">Metalloprotease</keyword>
<comment type="caution">
    <text evidence="15">The sequence shown here is derived from an EMBL/GenBank/DDBJ whole genome shotgun (WGS) entry which is preliminary data.</text>
</comment>
<accession>A0A1A6C1J1</accession>
<dbReference type="STRING" id="160660.BJI67_13210"/>
<dbReference type="Gene3D" id="3.30.700.10">
    <property type="entry name" value="Glycoprotein, Type 4 Pilin"/>
    <property type="match status" value="1"/>
</dbReference>
<dbReference type="OrthoDB" id="5918848at2"/>
<dbReference type="CDD" id="cd07325">
    <property type="entry name" value="M48_Ste24p_like"/>
    <property type="match status" value="1"/>
</dbReference>
<evidence type="ECO:0000256" key="6">
    <source>
        <dbReference type="ARBA" id="ARBA00022723"/>
    </source>
</evidence>
<evidence type="ECO:0000256" key="12">
    <source>
        <dbReference type="RuleBase" id="RU003983"/>
    </source>
</evidence>
<evidence type="ECO:0000256" key="1">
    <source>
        <dbReference type="ARBA" id="ARBA00004651"/>
    </source>
</evidence>
<keyword evidence="16" id="KW-1185">Reference proteome</keyword>
<evidence type="ECO:0000256" key="11">
    <source>
        <dbReference type="ARBA" id="ARBA00023136"/>
    </source>
</evidence>
<dbReference type="GO" id="GO:0005886">
    <property type="term" value="C:plasma membrane"/>
    <property type="evidence" value="ECO:0007669"/>
    <property type="project" value="UniProtKB-SubCell"/>
</dbReference>
<evidence type="ECO:0000256" key="13">
    <source>
        <dbReference type="SAM" id="Phobius"/>
    </source>
</evidence>
<dbReference type="AlphaFoldDB" id="A0A1A6C1J1"/>
<dbReference type="InterPro" id="IPR045584">
    <property type="entry name" value="Pilin-like"/>
</dbReference>
<gene>
    <name evidence="15" type="ORF">Thpro_022678</name>
</gene>
<feature type="domain" description="Peptidase M48" evidence="14">
    <location>
        <begin position="156"/>
        <end position="239"/>
    </location>
</feature>
<comment type="cofactor">
    <cofactor evidence="12">
        <name>Zn(2+)</name>
        <dbReference type="ChEBI" id="CHEBI:29105"/>
    </cofactor>
    <text evidence="12">Binds 1 zinc ion per subunit.</text>
</comment>
<keyword evidence="8 12" id="KW-0862">Zinc</keyword>
<dbReference type="Pfam" id="PF01435">
    <property type="entry name" value="Peptidase_M48"/>
    <property type="match status" value="2"/>
</dbReference>
<evidence type="ECO:0000256" key="9">
    <source>
        <dbReference type="ARBA" id="ARBA00022989"/>
    </source>
</evidence>
<proteinExistence type="inferred from homology"/>
<dbReference type="Pfam" id="PF00114">
    <property type="entry name" value="Pilin"/>
    <property type="match status" value="1"/>
</dbReference>
<feature type="transmembrane region" description="Helical" evidence="13">
    <location>
        <begin position="274"/>
        <end position="295"/>
    </location>
</feature>
<dbReference type="EMBL" id="JQSG02000006">
    <property type="protein sequence ID" value="OBS08428.1"/>
    <property type="molecule type" value="Genomic_DNA"/>
</dbReference>
<dbReference type="GO" id="GO:0009289">
    <property type="term" value="C:pilus"/>
    <property type="evidence" value="ECO:0007669"/>
    <property type="project" value="InterPro"/>
</dbReference>
<evidence type="ECO:0000313" key="16">
    <source>
        <dbReference type="Proteomes" id="UP000029273"/>
    </source>
</evidence>
<reference evidence="15 16" key="1">
    <citation type="journal article" date="2014" name="Genome Announc.">
        <title>Draft Genome Sequence of the Iron-Oxidizing, Acidophilic, and Halotolerant 'Thiobacillus prosperus' Type Strain DSM 5130.</title>
        <authorList>
            <person name="Ossandon F.J."/>
            <person name="Cardenas J.P."/>
            <person name="Corbett M."/>
            <person name="Quatrini R."/>
            <person name="Holmes D.S."/>
            <person name="Watkin E."/>
        </authorList>
    </citation>
    <scope>NUCLEOTIDE SEQUENCE [LARGE SCALE GENOMIC DNA]</scope>
    <source>
        <strain evidence="15 16">DSM 5130</strain>
    </source>
</reference>
<feature type="transmembrane region" description="Helical" evidence="13">
    <location>
        <begin position="34"/>
        <end position="54"/>
    </location>
</feature>
<keyword evidence="3" id="KW-1003">Cell membrane</keyword>
<dbReference type="RefSeq" id="WP_065089744.1">
    <property type="nucleotide sequence ID" value="NZ_JQSG02000006.1"/>
</dbReference>
<dbReference type="GO" id="GO:0004222">
    <property type="term" value="F:metalloendopeptidase activity"/>
    <property type="evidence" value="ECO:0007669"/>
    <property type="project" value="InterPro"/>
</dbReference>
<organism evidence="15 16">
    <name type="scientific">Acidihalobacter prosperus</name>
    <dbReference type="NCBI Taxonomy" id="160660"/>
    <lineage>
        <taxon>Bacteria</taxon>
        <taxon>Pseudomonadati</taxon>
        <taxon>Pseudomonadota</taxon>
        <taxon>Gammaproteobacteria</taxon>
        <taxon>Chromatiales</taxon>
        <taxon>Ectothiorhodospiraceae</taxon>
        <taxon>Acidihalobacter</taxon>
    </lineage>
</organism>
<evidence type="ECO:0000256" key="7">
    <source>
        <dbReference type="ARBA" id="ARBA00022801"/>
    </source>
</evidence>
<feature type="domain" description="Peptidase M48" evidence="14">
    <location>
        <begin position="66"/>
        <end position="147"/>
    </location>
</feature>
<keyword evidence="11 13" id="KW-0472">Membrane</keyword>
<dbReference type="GO" id="GO:0006508">
    <property type="term" value="P:proteolysis"/>
    <property type="evidence" value="ECO:0007669"/>
    <property type="project" value="UniProtKB-KW"/>
</dbReference>
<keyword evidence="4 12" id="KW-0645">Protease</keyword>
<keyword evidence="5 13" id="KW-0812">Transmembrane</keyword>
<dbReference type="PANTHER" id="PTHR43221">
    <property type="entry name" value="PROTEASE HTPX"/>
    <property type="match status" value="1"/>
</dbReference>
<evidence type="ECO:0000256" key="2">
    <source>
        <dbReference type="ARBA" id="ARBA00005233"/>
    </source>
</evidence>
<keyword evidence="7 12" id="KW-0378">Hydrolase</keyword>
<dbReference type="GO" id="GO:0007155">
    <property type="term" value="P:cell adhesion"/>
    <property type="evidence" value="ECO:0007669"/>
    <property type="project" value="InterPro"/>
</dbReference>
<evidence type="ECO:0000259" key="14">
    <source>
        <dbReference type="Pfam" id="PF01435"/>
    </source>
</evidence>